<reference evidence="1" key="2">
    <citation type="journal article" date="2021" name="PeerJ">
        <title>Extensive microbial diversity within the chicken gut microbiome revealed by metagenomics and culture.</title>
        <authorList>
            <person name="Gilroy R."/>
            <person name="Ravi A."/>
            <person name="Getino M."/>
            <person name="Pursley I."/>
            <person name="Horton D.L."/>
            <person name="Alikhan N.F."/>
            <person name="Baker D."/>
            <person name="Gharbi K."/>
            <person name="Hall N."/>
            <person name="Watson M."/>
            <person name="Adriaenssens E.M."/>
            <person name="Foster-Nyarko E."/>
            <person name="Jarju S."/>
            <person name="Secka A."/>
            <person name="Antonio M."/>
            <person name="Oren A."/>
            <person name="Chaudhuri R.R."/>
            <person name="La Ragione R."/>
            <person name="Hildebrand F."/>
            <person name="Pallen M.J."/>
        </authorList>
    </citation>
    <scope>NUCLEOTIDE SEQUENCE</scope>
    <source>
        <strain evidence="1">ChiW25-3613</strain>
    </source>
</reference>
<comment type="caution">
    <text evidence="1">The sequence shown here is derived from an EMBL/GenBank/DDBJ whole genome shotgun (WGS) entry which is preliminary data.</text>
</comment>
<evidence type="ECO:0000313" key="2">
    <source>
        <dbReference type="Proteomes" id="UP000824179"/>
    </source>
</evidence>
<dbReference type="Proteomes" id="UP000824179">
    <property type="component" value="Unassembled WGS sequence"/>
</dbReference>
<dbReference type="EMBL" id="DVHB01000078">
    <property type="protein sequence ID" value="HIR39641.1"/>
    <property type="molecule type" value="Genomic_DNA"/>
</dbReference>
<name>A0A9D1AI78_9FIRM</name>
<sequence length="169" mass="19404">MTFDIIDLTEEDILALSTVQMRLLRTAQKEKNELIYQLARDKQTFYNIVVSDGMLNSNLYEDKCDELDEEYERQLAILKDDLIYNMSLNVPTADDDDPGGGSGDGDDPVAGYIVDYSLSYLDRYQIVRNYYMSISDPAERLANYTADTIAQAYLGQYYNTLYNVLSQYI</sequence>
<dbReference type="AlphaFoldDB" id="A0A9D1AI78"/>
<gene>
    <name evidence="1" type="ORF">IAB90_04575</name>
</gene>
<accession>A0A9D1AI78</accession>
<organism evidence="1 2">
    <name type="scientific">Candidatus Coproplasma stercoripullorum</name>
    <dbReference type="NCBI Taxonomy" id="2840751"/>
    <lineage>
        <taxon>Bacteria</taxon>
        <taxon>Bacillati</taxon>
        <taxon>Bacillota</taxon>
        <taxon>Clostridia</taxon>
        <taxon>Eubacteriales</taxon>
        <taxon>Candidatus Coproplasma</taxon>
    </lineage>
</organism>
<proteinExistence type="predicted"/>
<evidence type="ECO:0000313" key="1">
    <source>
        <dbReference type="EMBL" id="HIR39641.1"/>
    </source>
</evidence>
<reference evidence="1" key="1">
    <citation type="submission" date="2020-10" db="EMBL/GenBank/DDBJ databases">
        <authorList>
            <person name="Gilroy R."/>
        </authorList>
    </citation>
    <scope>NUCLEOTIDE SEQUENCE</scope>
    <source>
        <strain evidence="1">ChiW25-3613</strain>
    </source>
</reference>
<protein>
    <submittedName>
        <fullName evidence="1">Uncharacterized protein</fullName>
    </submittedName>
</protein>